<dbReference type="RefSeq" id="WP_202017430.1">
    <property type="nucleotide sequence ID" value="NZ_JAEHNR010000010.1"/>
</dbReference>
<evidence type="ECO:0000313" key="3">
    <source>
        <dbReference type="Proteomes" id="UP000640912"/>
    </source>
</evidence>
<keyword evidence="1" id="KW-0472">Membrane</keyword>
<name>A0ABS1LUN3_9LACO</name>
<gene>
    <name evidence="2" type="ORF">JEM47_01280</name>
</gene>
<feature type="transmembrane region" description="Helical" evidence="1">
    <location>
        <begin position="133"/>
        <end position="152"/>
    </location>
</feature>
<keyword evidence="3" id="KW-1185">Reference proteome</keyword>
<keyword evidence="1" id="KW-1133">Transmembrane helix</keyword>
<feature type="non-terminal residue" evidence="2">
    <location>
        <position position="1"/>
    </location>
</feature>
<comment type="caution">
    <text evidence="2">The sequence shown here is derived from an EMBL/GenBank/DDBJ whole genome shotgun (WGS) entry which is preliminary data.</text>
</comment>
<sequence>FREIKLRKYSSLHKLFYGLAKVKTAYIFYKIELSLIFILSLLIIVLSLFKLHIPFDFIFELVIILFIILDKSKINMEYGGIGKFERINSIIHRISVSYVYFMFLLILTLLVLGEIGETENWKLSNTDFYVSKAIIFSFGVSATFYFIDSKCIEDYINKQFLKFYNTIPHWKFELVSILVISTLLSIEYMILMPTSFQLLQQKFLNPMAAIGISLVGIEGLFETIFIDKAELSISVINNHQLLKNDDTIDTQSRINVLSVIGTNQGRKSGSYKILGVCKKEEWPRIKENKTLITKLKQPIICYLKDGKEEPLQDRFENLDPGATTPIYYLKFINTIKEDFYIVFLEAPNHFVFREVKIISEKEKKSKKENLHKKKLINKVINRSQIFVVGLSVIILVGLGWYNRQFKPRIMIENKSYKYDQIELFKKNRIIPSKFKKNKIKIRTLDIYSQSKGDINGVIDLDLKIPNKTNATMVIANKAELLLKKNKRQYYLPNSMNYTVNANHIDVNARYLVNTKLTRATELKLKFILYDKSNTEKSSTFYITYQK</sequence>
<protein>
    <submittedName>
        <fullName evidence="2">Uncharacterized protein</fullName>
    </submittedName>
</protein>
<keyword evidence="1" id="KW-0812">Transmembrane</keyword>
<feature type="transmembrane region" description="Helical" evidence="1">
    <location>
        <begin position="379"/>
        <end position="401"/>
    </location>
</feature>
<accession>A0ABS1LUN3</accession>
<feature type="transmembrane region" description="Helical" evidence="1">
    <location>
        <begin position="51"/>
        <end position="69"/>
    </location>
</feature>
<feature type="transmembrane region" description="Helical" evidence="1">
    <location>
        <begin position="203"/>
        <end position="221"/>
    </location>
</feature>
<feature type="transmembrane region" description="Helical" evidence="1">
    <location>
        <begin position="172"/>
        <end position="191"/>
    </location>
</feature>
<feature type="transmembrane region" description="Helical" evidence="1">
    <location>
        <begin position="90"/>
        <end position="113"/>
    </location>
</feature>
<dbReference type="EMBL" id="JAEHNR010000010">
    <property type="protein sequence ID" value="MBL1071168.1"/>
    <property type="molecule type" value="Genomic_DNA"/>
</dbReference>
<evidence type="ECO:0000313" key="2">
    <source>
        <dbReference type="EMBL" id="MBL1071168.1"/>
    </source>
</evidence>
<dbReference type="Proteomes" id="UP000640912">
    <property type="component" value="Unassembled WGS sequence"/>
</dbReference>
<proteinExistence type="predicted"/>
<organism evidence="2 3">
    <name type="scientific">Lactobacillus kitasatonis</name>
    <dbReference type="NCBI Taxonomy" id="237446"/>
    <lineage>
        <taxon>Bacteria</taxon>
        <taxon>Bacillati</taxon>
        <taxon>Bacillota</taxon>
        <taxon>Bacilli</taxon>
        <taxon>Lactobacillales</taxon>
        <taxon>Lactobacillaceae</taxon>
        <taxon>Lactobacillus</taxon>
    </lineage>
</organism>
<reference evidence="2 3" key="1">
    <citation type="journal article" date="2021" name="Microorganisms">
        <title>Dual Inhibition of Salmonella enterica and Clostridium perfringens by New Probiotic Candidates Isolated from Chicken Intestinal Mucosa.</title>
        <authorList>
            <person name="Lone A."/>
            <person name="Mottawea W."/>
            <person name="Ait Chait Y."/>
            <person name="Hammami R."/>
        </authorList>
    </citation>
    <scope>NUCLEOTIDE SEQUENCE [LARGE SCALE GENOMIC DNA]</scope>
    <source>
        <strain evidence="2 3">A12</strain>
    </source>
</reference>
<evidence type="ECO:0000256" key="1">
    <source>
        <dbReference type="SAM" id="Phobius"/>
    </source>
</evidence>
<feature type="transmembrane region" description="Helical" evidence="1">
    <location>
        <begin position="27"/>
        <end position="45"/>
    </location>
</feature>